<evidence type="ECO:0000313" key="2">
    <source>
        <dbReference type="EMBL" id="CAB3244342.1"/>
    </source>
</evidence>
<dbReference type="OrthoDB" id="6926578at2759"/>
<dbReference type="PANTHER" id="PTHR11012:SF30">
    <property type="entry name" value="PROTEIN KINASE-LIKE DOMAIN-CONTAINING"/>
    <property type="match status" value="1"/>
</dbReference>
<sequence>MEKAESILNKILPQIAADLNYVNYKIQIDPISSGGANYTSLLYNITIEEGPNAHHLFVKVAAIGDKMRNENPKLYATEIFVYTKLMKIYEALENKYNIPQEHRLILSKFYGCNPTEYEETIVLENLVKKEFQSFNRFNSITWEYAASAIRELVKLHALSYAYSEYYPEEFDRVCRDRKVEFNVENGSMVTADVAMTAKALELVHEEKREMLKKFFDKNGLKEVITAFQSFRKPVLVHGDYRPSNLMHRIQDDGKIEIKILDLQTMQASSPMLDLLYFIFTGSDGQFRAQYYEKLLDLYYTELEEALKRFQLDPEKVYSRADFDQDWQEKLPLGLKISAFTLPFLTVSEEDAPKVNEDLELSSFCMKNTSDRCAQLMNEVVNDYIKWGILQ</sequence>
<dbReference type="AlphaFoldDB" id="A0A8S1AGR3"/>
<dbReference type="InterPro" id="IPR004119">
    <property type="entry name" value="EcKL"/>
</dbReference>
<organism evidence="2 3">
    <name type="scientific">Arctia plantaginis</name>
    <name type="common">Wood tiger moth</name>
    <name type="synonym">Phalaena plantaginis</name>
    <dbReference type="NCBI Taxonomy" id="874455"/>
    <lineage>
        <taxon>Eukaryota</taxon>
        <taxon>Metazoa</taxon>
        <taxon>Ecdysozoa</taxon>
        <taxon>Arthropoda</taxon>
        <taxon>Hexapoda</taxon>
        <taxon>Insecta</taxon>
        <taxon>Pterygota</taxon>
        <taxon>Neoptera</taxon>
        <taxon>Endopterygota</taxon>
        <taxon>Lepidoptera</taxon>
        <taxon>Glossata</taxon>
        <taxon>Ditrysia</taxon>
        <taxon>Noctuoidea</taxon>
        <taxon>Erebidae</taxon>
        <taxon>Arctiinae</taxon>
        <taxon>Arctia</taxon>
    </lineage>
</organism>
<dbReference type="InterPro" id="IPR015897">
    <property type="entry name" value="CHK_kinase-like"/>
</dbReference>
<accession>A0A8S1AGR3</accession>
<feature type="domain" description="CHK kinase-like" evidence="1">
    <location>
        <begin position="121"/>
        <end position="308"/>
    </location>
</feature>
<dbReference type="EMBL" id="CADEBD010000316">
    <property type="protein sequence ID" value="CAB3244342.1"/>
    <property type="molecule type" value="Genomic_DNA"/>
</dbReference>
<reference evidence="2 3" key="1">
    <citation type="submission" date="2020-04" db="EMBL/GenBank/DDBJ databases">
        <authorList>
            <person name="Wallbank WR R."/>
            <person name="Pardo Diaz C."/>
            <person name="Kozak K."/>
            <person name="Martin S."/>
            <person name="Jiggins C."/>
            <person name="Moest M."/>
            <person name="Warren A I."/>
            <person name="Byers J.R.P. K."/>
            <person name="Montejo-Kovacevich G."/>
            <person name="Yen C E."/>
        </authorList>
    </citation>
    <scope>NUCLEOTIDE SEQUENCE [LARGE SCALE GENOMIC DNA]</scope>
</reference>
<dbReference type="PANTHER" id="PTHR11012">
    <property type="entry name" value="PROTEIN KINASE-LIKE DOMAIN-CONTAINING"/>
    <property type="match status" value="1"/>
</dbReference>
<dbReference type="Proteomes" id="UP000494256">
    <property type="component" value="Unassembled WGS sequence"/>
</dbReference>
<comment type="caution">
    <text evidence="2">The sequence shown here is derived from an EMBL/GenBank/DDBJ whole genome shotgun (WGS) entry which is preliminary data.</text>
</comment>
<dbReference type="InterPro" id="IPR011009">
    <property type="entry name" value="Kinase-like_dom_sf"/>
</dbReference>
<dbReference type="Pfam" id="PF02958">
    <property type="entry name" value="EcKL"/>
    <property type="match status" value="1"/>
</dbReference>
<evidence type="ECO:0000259" key="1">
    <source>
        <dbReference type="SMART" id="SM00587"/>
    </source>
</evidence>
<proteinExistence type="predicted"/>
<evidence type="ECO:0000313" key="3">
    <source>
        <dbReference type="Proteomes" id="UP000494256"/>
    </source>
</evidence>
<dbReference type="Gene3D" id="3.90.1200.10">
    <property type="match status" value="1"/>
</dbReference>
<protein>
    <recommendedName>
        <fullName evidence="1">CHK kinase-like domain-containing protein</fullName>
    </recommendedName>
</protein>
<dbReference type="SUPFAM" id="SSF56112">
    <property type="entry name" value="Protein kinase-like (PK-like)"/>
    <property type="match status" value="1"/>
</dbReference>
<dbReference type="SMART" id="SM00587">
    <property type="entry name" value="CHK"/>
    <property type="match status" value="1"/>
</dbReference>
<gene>
    <name evidence="2" type="ORF">APLA_LOCUS10702</name>
</gene>
<name>A0A8S1AGR3_ARCPL</name>